<feature type="compositionally biased region" description="Polar residues" evidence="9">
    <location>
        <begin position="1"/>
        <end position="12"/>
    </location>
</feature>
<dbReference type="CDD" id="cd17752">
    <property type="entry name" value="BRCT_RFC1"/>
    <property type="match status" value="1"/>
</dbReference>
<dbReference type="GeneID" id="107221159"/>
<evidence type="ECO:0000313" key="11">
    <source>
        <dbReference type="Proteomes" id="UP000829291"/>
    </source>
</evidence>
<keyword evidence="5 8" id="KW-0547">Nucleotide-binding</keyword>
<feature type="region of interest" description="Disordered" evidence="9">
    <location>
        <begin position="1"/>
        <end position="119"/>
    </location>
</feature>
<protein>
    <recommendedName>
        <fullName evidence="3 8">Replication factor C subunit 1</fullName>
    </recommendedName>
</protein>
<feature type="compositionally biased region" description="Basic and acidic residues" evidence="9">
    <location>
        <begin position="226"/>
        <end position="243"/>
    </location>
</feature>
<organism evidence="12">
    <name type="scientific">Neodiprion lecontei</name>
    <name type="common">Redheaded pine sawfly</name>
    <dbReference type="NCBI Taxonomy" id="441921"/>
    <lineage>
        <taxon>Eukaryota</taxon>
        <taxon>Metazoa</taxon>
        <taxon>Ecdysozoa</taxon>
        <taxon>Arthropoda</taxon>
        <taxon>Hexapoda</taxon>
        <taxon>Insecta</taxon>
        <taxon>Pterygota</taxon>
        <taxon>Neoptera</taxon>
        <taxon>Endopterygota</taxon>
        <taxon>Hymenoptera</taxon>
        <taxon>Tenthredinoidea</taxon>
        <taxon>Diprionidae</taxon>
        <taxon>Diprioninae</taxon>
        <taxon>Neodiprion</taxon>
    </lineage>
</organism>
<dbReference type="SUPFAM" id="SSF52540">
    <property type="entry name" value="P-loop containing nucleoside triphosphate hydrolases"/>
    <property type="match status" value="1"/>
</dbReference>
<feature type="region of interest" description="Disordered" evidence="9">
    <location>
        <begin position="192"/>
        <end position="284"/>
    </location>
</feature>
<dbReference type="Gene3D" id="1.10.8.60">
    <property type="match status" value="1"/>
</dbReference>
<dbReference type="GO" id="GO:0016887">
    <property type="term" value="F:ATP hydrolysis activity"/>
    <property type="evidence" value="ECO:0007669"/>
    <property type="project" value="InterPro"/>
</dbReference>
<accession>A0A6J0BLJ3</accession>
<feature type="compositionally biased region" description="Acidic residues" evidence="9">
    <location>
        <begin position="1042"/>
        <end position="1059"/>
    </location>
</feature>
<feature type="compositionally biased region" description="Basic and acidic residues" evidence="9">
    <location>
        <begin position="456"/>
        <end position="468"/>
    </location>
</feature>
<dbReference type="Gene3D" id="1.20.272.10">
    <property type="match status" value="1"/>
</dbReference>
<feature type="compositionally biased region" description="Basic and acidic residues" evidence="9">
    <location>
        <begin position="194"/>
        <end position="212"/>
    </location>
</feature>
<dbReference type="InterPro" id="IPR047854">
    <property type="entry name" value="RFC_lid"/>
</dbReference>
<dbReference type="GO" id="GO:0003689">
    <property type="term" value="F:DNA clamp loader activity"/>
    <property type="evidence" value="ECO:0007669"/>
    <property type="project" value="UniProtKB-UniRule"/>
</dbReference>
<keyword evidence="6 8" id="KW-0067">ATP-binding</keyword>
<dbReference type="Pfam" id="PF08519">
    <property type="entry name" value="RFC1"/>
    <property type="match status" value="1"/>
</dbReference>
<feature type="compositionally biased region" description="Polar residues" evidence="9">
    <location>
        <begin position="215"/>
        <end position="225"/>
    </location>
</feature>
<dbReference type="GO" id="GO:0005524">
    <property type="term" value="F:ATP binding"/>
    <property type="evidence" value="ECO:0007669"/>
    <property type="project" value="UniProtKB-UniRule"/>
</dbReference>
<evidence type="ECO:0000313" key="12">
    <source>
        <dbReference type="RefSeq" id="XP_015515541.2"/>
    </source>
</evidence>
<dbReference type="AlphaFoldDB" id="A0A6J0BLJ3"/>
<dbReference type="KEGG" id="nlo:107221159"/>
<evidence type="ECO:0000256" key="6">
    <source>
        <dbReference type="ARBA" id="ARBA00022840"/>
    </source>
</evidence>
<evidence type="ECO:0000256" key="9">
    <source>
        <dbReference type="SAM" id="MobiDB-lite"/>
    </source>
</evidence>
<dbReference type="Pfam" id="PF00533">
    <property type="entry name" value="BRCT"/>
    <property type="match status" value="1"/>
</dbReference>
<dbReference type="CDD" id="cd18140">
    <property type="entry name" value="HLD_clamp_RFC"/>
    <property type="match status" value="1"/>
</dbReference>
<dbReference type="SMART" id="SM00292">
    <property type="entry name" value="BRCT"/>
    <property type="match status" value="1"/>
</dbReference>
<name>A0A6J0BLJ3_NEOLC</name>
<dbReference type="GO" id="GO:0005663">
    <property type="term" value="C:DNA replication factor C complex"/>
    <property type="evidence" value="ECO:0007669"/>
    <property type="project" value="InterPro"/>
</dbReference>
<feature type="compositionally biased region" description="Basic and acidic residues" evidence="9">
    <location>
        <begin position="69"/>
        <end position="90"/>
    </location>
</feature>
<dbReference type="SMART" id="SM00382">
    <property type="entry name" value="AAA"/>
    <property type="match status" value="1"/>
</dbReference>
<evidence type="ECO:0000256" key="8">
    <source>
        <dbReference type="PIRNR" id="PIRNR036578"/>
    </source>
</evidence>
<evidence type="ECO:0000256" key="7">
    <source>
        <dbReference type="ARBA" id="ARBA00023242"/>
    </source>
</evidence>
<dbReference type="InterPro" id="IPR012178">
    <property type="entry name" value="RFC1"/>
</dbReference>
<reference evidence="12" key="1">
    <citation type="submission" date="2025-08" db="UniProtKB">
        <authorList>
            <consortium name="RefSeq"/>
        </authorList>
    </citation>
    <scope>IDENTIFICATION</scope>
    <source>
        <tissue evidence="12">Thorax and Abdomen</tissue>
    </source>
</reference>
<dbReference type="GO" id="GO:0006260">
    <property type="term" value="P:DNA replication"/>
    <property type="evidence" value="ECO:0007669"/>
    <property type="project" value="UniProtKB-KW"/>
</dbReference>
<dbReference type="Gene3D" id="3.40.50.300">
    <property type="entry name" value="P-loop containing nucleotide triphosphate hydrolases"/>
    <property type="match status" value="1"/>
</dbReference>
<keyword evidence="7 8" id="KW-0539">Nucleus</keyword>
<dbReference type="InterPro" id="IPR027417">
    <property type="entry name" value="P-loop_NTPase"/>
</dbReference>
<dbReference type="InterPro" id="IPR013725">
    <property type="entry name" value="DNA_replication_fac_RFC1_C"/>
</dbReference>
<evidence type="ECO:0000256" key="5">
    <source>
        <dbReference type="ARBA" id="ARBA00022741"/>
    </source>
</evidence>
<feature type="compositionally biased region" description="Basic residues" evidence="9">
    <location>
        <begin position="1085"/>
        <end position="1101"/>
    </location>
</feature>
<evidence type="ECO:0000259" key="10">
    <source>
        <dbReference type="PROSITE" id="PS50172"/>
    </source>
</evidence>
<comment type="subcellular location">
    <subcellularLocation>
        <location evidence="1 8">Nucleus</location>
    </subcellularLocation>
</comment>
<dbReference type="InParanoid" id="A0A6J0BLJ3"/>
<keyword evidence="4 8" id="KW-0235">DNA replication</keyword>
<evidence type="ECO:0000256" key="2">
    <source>
        <dbReference type="ARBA" id="ARBA00006116"/>
    </source>
</evidence>
<dbReference type="PIRSF" id="PIRSF036578">
    <property type="entry name" value="RFC1"/>
    <property type="match status" value="1"/>
</dbReference>
<feature type="compositionally biased region" description="Low complexity" evidence="9">
    <location>
        <begin position="479"/>
        <end position="492"/>
    </location>
</feature>
<dbReference type="InterPro" id="IPR001357">
    <property type="entry name" value="BRCT_dom"/>
</dbReference>
<dbReference type="CDD" id="cd00009">
    <property type="entry name" value="AAA"/>
    <property type="match status" value="1"/>
</dbReference>
<dbReference type="OrthoDB" id="446168at2759"/>
<feature type="region of interest" description="Disordered" evidence="9">
    <location>
        <begin position="446"/>
        <end position="502"/>
    </location>
</feature>
<feature type="compositionally biased region" description="Basic residues" evidence="9">
    <location>
        <begin position="46"/>
        <end position="59"/>
    </location>
</feature>
<gene>
    <name evidence="12" type="primary">LOC107221159</name>
</gene>
<dbReference type="InterPro" id="IPR003593">
    <property type="entry name" value="AAA+_ATPase"/>
</dbReference>
<feature type="compositionally biased region" description="Basic and acidic residues" evidence="9">
    <location>
        <begin position="33"/>
        <end position="42"/>
    </location>
</feature>
<dbReference type="InterPro" id="IPR003959">
    <property type="entry name" value="ATPase_AAA_core"/>
</dbReference>
<dbReference type="InterPro" id="IPR008921">
    <property type="entry name" value="DNA_pol3_clamp-load_cplx_C"/>
</dbReference>
<proteinExistence type="inferred from homology"/>
<dbReference type="PANTHER" id="PTHR23389:SF6">
    <property type="entry name" value="REPLICATION FACTOR C SUBUNIT 1"/>
    <property type="match status" value="1"/>
</dbReference>
<feature type="domain" description="BRCT" evidence="10">
    <location>
        <begin position="367"/>
        <end position="447"/>
    </location>
</feature>
<dbReference type="SUPFAM" id="SSF52113">
    <property type="entry name" value="BRCT domain"/>
    <property type="match status" value="1"/>
</dbReference>
<dbReference type="InterPro" id="IPR036420">
    <property type="entry name" value="BRCT_dom_sf"/>
</dbReference>
<sequence>MSKAITSYFQVISSKKGTDSSSVSNNNKKKRHQVSDEDREKSVSPAKRHKPTKRTSKHHVLSDSESEVTEVKEKPRKGKSSDREKSRGEKGAAGSKTSRISPKPVKRNKKRHVLSDSEDEVVEVKEISKKAEYGEKEKLPLKKIATAADVFGNKPVKRIEAPKPSKKLMEEDDDFFFDDKLEAVLDQLATAETELDRKAETSSKKNENDNRKKQSNGNASITGSSKEGRKTSKVTRSSEKTMDDTVTGINEDGQVPKKTMRNLVKQELDDDHKEKGSDKSPEFETSKFIEVPHSNKKTTEDATYQKGISKIEIDKTTGQKRKRSIEDDDPDPYEALIQKKKHNSALYQQYLQRGGARHPGSKEIPTGANNCLAGLSFLITGVLDSLERDEVDDLIKKYGGRLLHQVSKKTDYVILGDEPGPAKLEKAKKLGVKMISEDELLELIRTRPAGQGTSLTDDKHHAGKEKKLPSKMKRKTPEPETLTSSKLLSSETGNSSKLNSEISDIDPKSLISGYSGTTKSSEVLQSSNVPTMVHVPCETDSQVWVEKYKPKNMKQIIGQQGDKSNAHKLYNWLKNWQKNHSGDVKLTRPSPWAQHDGSFFKAALLSGPPGVGKTTTVQIVCNALNLDAIEFNASDTRSKRLLKEEVSELLNNKSMKSYFADGNNKKPDLDHVLVMDEVDGMAGNEDRGGLQELIALIKTTSVPVICICNDRNHPKMRTLSNYTFDLKFQKPGMNQIRSAMLSICFKEKIEISKDDLSQLIESTNCDVRQVLNHLSLLANNSSIDEVSKTRKCNKDLRLGPWDVVQKVFTFEAHKTMSIHDKSNLFFHDYNIAPLFVQENYLGVTPNCPKDQLLETVANAAESLVLGDLVENSIRRNGTWTLLPMQACYSSVIPGTLMAGNISRQIMFPSWLGQNSKRGKFDRLLQEITMHTRLATSSSKDAINLDYLKHLRDAVVKPLVDNGAEGTATALNVMNYYHLLREDLDSLTEVSLWPGQHDPMQALESKVKAAFTRAFNKSAIMRPYAFTKGTEKKKRAQSVYSEDALELEEEEEASEEDEDTPAVNVKTKTKKTPAAADKKAAGTSGVKKKSSNPRAGKSKANK</sequence>
<evidence type="ECO:0000256" key="3">
    <source>
        <dbReference type="ARBA" id="ARBA00020401"/>
    </source>
</evidence>
<dbReference type="SUPFAM" id="SSF48019">
    <property type="entry name" value="post-AAA+ oligomerization domain-like"/>
    <property type="match status" value="1"/>
</dbReference>
<keyword evidence="11" id="KW-1185">Reference proteome</keyword>
<dbReference type="Pfam" id="PF25361">
    <property type="entry name" value="AAA_lid_RFC1"/>
    <property type="match status" value="1"/>
</dbReference>
<dbReference type="RefSeq" id="XP_015515541.2">
    <property type="nucleotide sequence ID" value="XM_015660055.2"/>
</dbReference>
<dbReference type="PANTHER" id="PTHR23389">
    <property type="entry name" value="CHROMOSOME TRANSMISSION FIDELITY FACTOR 18"/>
    <property type="match status" value="1"/>
</dbReference>
<comment type="similarity">
    <text evidence="2 8">Belongs to the activator 1 large subunit family.</text>
</comment>
<feature type="compositionally biased region" description="Low complexity" evidence="9">
    <location>
        <begin position="13"/>
        <end position="26"/>
    </location>
</feature>
<dbReference type="GO" id="GO:0005634">
    <property type="term" value="C:nucleus"/>
    <property type="evidence" value="ECO:0007669"/>
    <property type="project" value="UniProtKB-SubCell"/>
</dbReference>
<dbReference type="Gene3D" id="3.40.50.10190">
    <property type="entry name" value="BRCT domain"/>
    <property type="match status" value="1"/>
</dbReference>
<feature type="compositionally biased region" description="Basic and acidic residues" evidence="9">
    <location>
        <begin position="264"/>
        <end position="284"/>
    </location>
</feature>
<feature type="region of interest" description="Disordered" evidence="9">
    <location>
        <begin position="1030"/>
        <end position="1101"/>
    </location>
</feature>
<dbReference type="Pfam" id="PF00004">
    <property type="entry name" value="AAA"/>
    <property type="match status" value="1"/>
</dbReference>
<dbReference type="GO" id="GO:0006281">
    <property type="term" value="P:DNA repair"/>
    <property type="evidence" value="ECO:0007669"/>
    <property type="project" value="InterPro"/>
</dbReference>
<evidence type="ECO:0000256" key="1">
    <source>
        <dbReference type="ARBA" id="ARBA00004123"/>
    </source>
</evidence>
<dbReference type="PROSITE" id="PS50172">
    <property type="entry name" value="BRCT"/>
    <property type="match status" value="1"/>
</dbReference>
<evidence type="ECO:0000256" key="4">
    <source>
        <dbReference type="ARBA" id="ARBA00022705"/>
    </source>
</evidence>
<dbReference type="FunCoup" id="A0A6J0BLJ3">
    <property type="interactions" value="2073"/>
</dbReference>
<dbReference type="Proteomes" id="UP000829291">
    <property type="component" value="Chromosome 1"/>
</dbReference>
<dbReference type="GO" id="GO:0003677">
    <property type="term" value="F:DNA binding"/>
    <property type="evidence" value="ECO:0007669"/>
    <property type="project" value="UniProtKB-KW"/>
</dbReference>
<feature type="compositionally biased region" description="Polar residues" evidence="9">
    <location>
        <begin position="493"/>
        <end position="502"/>
    </location>
</feature>